<dbReference type="InterPro" id="IPR035398">
    <property type="entry name" value="Bac_rhamnosid_C"/>
</dbReference>
<dbReference type="AlphaFoldDB" id="S3DEE0"/>
<dbReference type="SUPFAM" id="SSF48208">
    <property type="entry name" value="Six-hairpin glycosidases"/>
    <property type="match status" value="1"/>
</dbReference>
<dbReference type="GO" id="GO:0016798">
    <property type="term" value="F:hydrolase activity, acting on glycosyl bonds"/>
    <property type="evidence" value="ECO:0007669"/>
    <property type="project" value="UniProtKB-KW"/>
</dbReference>
<protein>
    <submittedName>
        <fullName evidence="3">Six-hairpin glycosidase</fullName>
    </submittedName>
</protein>
<name>S3DEE0_GLAL2</name>
<organism evidence="3 4">
    <name type="scientific">Glarea lozoyensis (strain ATCC 20868 / MF5171)</name>
    <dbReference type="NCBI Taxonomy" id="1116229"/>
    <lineage>
        <taxon>Eukaryota</taxon>
        <taxon>Fungi</taxon>
        <taxon>Dikarya</taxon>
        <taxon>Ascomycota</taxon>
        <taxon>Pezizomycotina</taxon>
        <taxon>Leotiomycetes</taxon>
        <taxon>Helotiales</taxon>
        <taxon>Helotiaceae</taxon>
        <taxon>Glarea</taxon>
    </lineage>
</organism>
<dbReference type="PANTHER" id="PTHR34987:SF5">
    <property type="entry name" value="ALPHA-RHAMNOSIDASE"/>
    <property type="match status" value="1"/>
</dbReference>
<gene>
    <name evidence="3" type="ORF">GLAREA_13039</name>
</gene>
<dbReference type="InterPro" id="IPR035396">
    <property type="entry name" value="Bac_rhamnosid6H"/>
</dbReference>
<dbReference type="RefSeq" id="XP_008082709.1">
    <property type="nucleotide sequence ID" value="XM_008084518.1"/>
</dbReference>
<dbReference type="KEGG" id="glz:GLAREA_13039"/>
<dbReference type="GeneID" id="19472079"/>
<dbReference type="HOGENOM" id="CLU_021300_0_0_1"/>
<sequence length="779" mass="85003">MATNCQIGLHGVCGDKRFTPSLGHKELYEGLGSHDRKDDSLNSFRKPRGWRETAIMFFKGCLLVQALIIVFYKINPIIAAPPHSRQNDLSNLPPDSWQKYVRAPPSNIIKPYRIVSVYPNAGVKNPSGLIDGTGTTLTRQPASGNAPTAAGKPIVDIQPEVVVDWGQNYAGVVSINFGGASNSTPGLPGIRLAFSESLQYLTNLSDFSRSNNGDTITPGSDQIAVKSKPYTWTDDHGCEFGDQVCADGLHGFRYMKIYMDALESDSPYTTPYGSVTINSMSLNYSGLLGTPDKFSGWIQTSDEDLNQWWYDAVYTNDLCTDVFRLNDTEPRGAASPTLIGKLVLTDGAKRDRDPYVGDIAVSGKTLFLTRNVPEAVRNVLADLADHQREDGWIPPASINNYTLALLDYPLWWVVCSYDLFMYTNDVAYITKYYANILNVLDKFYPSITNPNTNLLSKGLGVSGGYGDYAFLPRDGPVTYYNVLYVLALKNAATIALALNNPTDAKRWLDRADLVSAAVNDRRFDTTVGAFFDGNCGFTPCPTHAQDGNSIAIISGAANSTHAQSALDYLAKAHARPYGNSFYDNDVISDGFSQRVYAFISYFEIEARFMLGSPATALEEIRRLYGWMANHDPKVTTWEGIGAEGSIYAGKYSSQAHGWSTGIVPLMTNNILGVTPTGPGFSTWSVRPVPGDLKWAKGVVPTPKGEIKVQWNREGGNFWLSVATPMGTKGVIAVPVLKGGGEVYLNKVLVAGSEAKAERDGYFVVEVDGGEHVVTVGYNS</sequence>
<dbReference type="Gene3D" id="1.50.10.10">
    <property type="match status" value="1"/>
</dbReference>
<dbReference type="eggNOG" id="ENOG502SM44">
    <property type="taxonomic scope" value="Eukaryota"/>
</dbReference>
<evidence type="ECO:0000259" key="2">
    <source>
        <dbReference type="Pfam" id="PF17390"/>
    </source>
</evidence>
<dbReference type="Proteomes" id="UP000016922">
    <property type="component" value="Unassembled WGS sequence"/>
</dbReference>
<keyword evidence="3" id="KW-0378">Hydrolase</keyword>
<evidence type="ECO:0000313" key="3">
    <source>
        <dbReference type="EMBL" id="EPE30316.1"/>
    </source>
</evidence>
<dbReference type="Pfam" id="PF17389">
    <property type="entry name" value="Bac_rhamnosid6H"/>
    <property type="match status" value="1"/>
</dbReference>
<keyword evidence="4" id="KW-1185">Reference proteome</keyword>
<dbReference type="OrthoDB" id="10036721at2759"/>
<dbReference type="OMA" id="RVYAFIS"/>
<dbReference type="InterPro" id="IPR008928">
    <property type="entry name" value="6-hairpin_glycosidase_sf"/>
</dbReference>
<dbReference type="GO" id="GO:0005975">
    <property type="term" value="P:carbohydrate metabolic process"/>
    <property type="evidence" value="ECO:0007669"/>
    <property type="project" value="InterPro"/>
</dbReference>
<evidence type="ECO:0000313" key="4">
    <source>
        <dbReference type="Proteomes" id="UP000016922"/>
    </source>
</evidence>
<dbReference type="EMBL" id="KE145364">
    <property type="protein sequence ID" value="EPE30316.1"/>
    <property type="molecule type" value="Genomic_DNA"/>
</dbReference>
<feature type="domain" description="Alpha-L-rhamnosidase six-hairpin glycosidase" evidence="1">
    <location>
        <begin position="343"/>
        <end position="571"/>
    </location>
</feature>
<dbReference type="PANTHER" id="PTHR34987">
    <property type="entry name" value="C, PUTATIVE (AFU_ORTHOLOGUE AFUA_3G02880)-RELATED"/>
    <property type="match status" value="1"/>
</dbReference>
<keyword evidence="3" id="KW-0326">Glycosidase</keyword>
<dbReference type="Gene3D" id="2.60.420.10">
    <property type="entry name" value="Maltose phosphorylase, domain 3"/>
    <property type="match status" value="1"/>
</dbReference>
<dbReference type="Pfam" id="PF17390">
    <property type="entry name" value="Bac_rhamnosid_C"/>
    <property type="match status" value="1"/>
</dbReference>
<dbReference type="InterPro" id="IPR012341">
    <property type="entry name" value="6hp_glycosidase-like_sf"/>
</dbReference>
<evidence type="ECO:0000259" key="1">
    <source>
        <dbReference type="Pfam" id="PF17389"/>
    </source>
</evidence>
<proteinExistence type="predicted"/>
<reference evidence="3 4" key="1">
    <citation type="journal article" date="2013" name="BMC Genomics">
        <title>Genomics-driven discovery of the pneumocandin biosynthetic gene cluster in the fungus Glarea lozoyensis.</title>
        <authorList>
            <person name="Chen L."/>
            <person name="Yue Q."/>
            <person name="Zhang X."/>
            <person name="Xiang M."/>
            <person name="Wang C."/>
            <person name="Li S."/>
            <person name="Che Y."/>
            <person name="Ortiz-Lopez F.J."/>
            <person name="Bills G.F."/>
            <person name="Liu X."/>
            <person name="An Z."/>
        </authorList>
    </citation>
    <scope>NUCLEOTIDE SEQUENCE [LARGE SCALE GENOMIC DNA]</scope>
    <source>
        <strain evidence="4">ATCC 20868 / MF5171</strain>
    </source>
</reference>
<feature type="domain" description="Alpha-L-rhamnosidase C-terminal" evidence="2">
    <location>
        <begin position="672"/>
        <end position="739"/>
    </location>
</feature>
<accession>S3DEE0</accession>